<keyword evidence="1" id="KW-0808">Transferase</keyword>
<protein>
    <submittedName>
        <fullName evidence="1">Aminotransferase yhxA</fullName>
    </submittedName>
</protein>
<evidence type="ECO:0000313" key="2">
    <source>
        <dbReference type="Proteomes" id="UP001156102"/>
    </source>
</evidence>
<reference evidence="1" key="1">
    <citation type="submission" date="2022-07" db="EMBL/GenBank/DDBJ databases">
        <authorList>
            <person name="Li W.-J."/>
            <person name="Deng Q.-Q."/>
        </authorList>
    </citation>
    <scope>NUCLEOTIDE SEQUENCE</scope>
    <source>
        <strain evidence="1">SYSU M60031</strain>
    </source>
</reference>
<proteinExistence type="predicted"/>
<dbReference type="AlphaFoldDB" id="A0AA41XDD3"/>
<gene>
    <name evidence="1" type="ORF">NK662_20015</name>
</gene>
<dbReference type="RefSeq" id="WP_254760735.1">
    <property type="nucleotide sequence ID" value="NZ_JANCLT010000015.1"/>
</dbReference>
<dbReference type="EMBL" id="JANCLT010000015">
    <property type="protein sequence ID" value="MCP8970808.1"/>
    <property type="molecule type" value="Genomic_DNA"/>
</dbReference>
<name>A0AA41XDD3_9BACI</name>
<sequence length="102" mass="10898">MKRTTKVMLGVMAAVGGAGCSSDDASLPPKPTDPECGRYEFDYDDGVWECEDTSSSHYGHSYHGGKYYSSKSKLYSDSGYQSYRNSAAFKSGFGSGSKSSGS</sequence>
<dbReference type="GO" id="GO:0008483">
    <property type="term" value="F:transaminase activity"/>
    <property type="evidence" value="ECO:0007669"/>
    <property type="project" value="UniProtKB-KW"/>
</dbReference>
<keyword evidence="1" id="KW-0032">Aminotransferase</keyword>
<accession>A0AA41XDD3</accession>
<dbReference type="PROSITE" id="PS51257">
    <property type="entry name" value="PROKAR_LIPOPROTEIN"/>
    <property type="match status" value="1"/>
</dbReference>
<evidence type="ECO:0000313" key="1">
    <source>
        <dbReference type="EMBL" id="MCP8970808.1"/>
    </source>
</evidence>
<organism evidence="1 2">
    <name type="scientific">Ectobacillus ponti</name>
    <dbReference type="NCBI Taxonomy" id="2961894"/>
    <lineage>
        <taxon>Bacteria</taxon>
        <taxon>Bacillati</taxon>
        <taxon>Bacillota</taxon>
        <taxon>Bacilli</taxon>
        <taxon>Bacillales</taxon>
        <taxon>Bacillaceae</taxon>
        <taxon>Ectobacillus</taxon>
    </lineage>
</organism>
<keyword evidence="2" id="KW-1185">Reference proteome</keyword>
<comment type="caution">
    <text evidence="1">The sequence shown here is derived from an EMBL/GenBank/DDBJ whole genome shotgun (WGS) entry which is preliminary data.</text>
</comment>
<dbReference type="Proteomes" id="UP001156102">
    <property type="component" value="Unassembled WGS sequence"/>
</dbReference>